<reference evidence="3 4" key="1">
    <citation type="submission" date="2012-10" db="EMBL/GenBank/DDBJ databases">
        <authorList>
            <person name="Zafar N."/>
            <person name="Inman J."/>
            <person name="Hall N."/>
            <person name="Lorenzi H."/>
            <person name="Caler E."/>
        </authorList>
    </citation>
    <scope>NUCLEOTIDE SEQUENCE [LARGE SCALE GENOMIC DNA]</scope>
    <source>
        <strain evidence="3 4">IP1</strain>
    </source>
</reference>
<proteinExistence type="predicted"/>
<evidence type="ECO:0000256" key="1">
    <source>
        <dbReference type="SAM" id="MobiDB-lite"/>
    </source>
</evidence>
<accession>A0A0A1U2S8</accession>
<dbReference type="Pfam" id="PF07534">
    <property type="entry name" value="TLD"/>
    <property type="match status" value="1"/>
</dbReference>
<dbReference type="RefSeq" id="XP_004253739.1">
    <property type="nucleotide sequence ID" value="XM_004253691.1"/>
</dbReference>
<dbReference type="InterPro" id="IPR006571">
    <property type="entry name" value="TLDc_dom"/>
</dbReference>
<dbReference type="KEGG" id="eiv:EIN_316970"/>
<feature type="region of interest" description="Disordered" evidence="1">
    <location>
        <begin position="47"/>
        <end position="89"/>
    </location>
</feature>
<feature type="domain" description="TLDc" evidence="2">
    <location>
        <begin position="119"/>
        <end position="227"/>
    </location>
</feature>
<dbReference type="AlphaFoldDB" id="A0A0A1U2S8"/>
<dbReference type="GeneID" id="14885906"/>
<feature type="compositionally biased region" description="Basic and acidic residues" evidence="1">
    <location>
        <begin position="69"/>
        <end position="82"/>
    </location>
</feature>
<dbReference type="OrthoDB" id="27783at2759"/>
<evidence type="ECO:0000313" key="3">
    <source>
        <dbReference type="EMBL" id="ELP86968.1"/>
    </source>
</evidence>
<organism evidence="3 4">
    <name type="scientific">Entamoeba invadens IP1</name>
    <dbReference type="NCBI Taxonomy" id="370355"/>
    <lineage>
        <taxon>Eukaryota</taxon>
        <taxon>Amoebozoa</taxon>
        <taxon>Evosea</taxon>
        <taxon>Archamoebae</taxon>
        <taxon>Mastigamoebida</taxon>
        <taxon>Entamoebidae</taxon>
        <taxon>Entamoeba</taxon>
    </lineage>
</organism>
<sequence>MGGTHSDMILRRSSPRCGSMTSNPEYFITTPLESIVESRYIIPKISKRHSTNSTSNDTQEDGTSSSSDSPREGKRSVSETRKGMSPFIKLTQRKRRNKVSLDESFSASLKVDDSLKEQNILYNNLLLKTETSKMEILFDSNVDGFDERALKSAICCKDKLVFLFKSGNESFGFYNSDMVPVASGEETLQVDSKTMFLFSFKNDGKTPEIFNKKSKSMKSFSVFSGSNPIILSCFSSFWMEKSGIVSFNPCVKQMFLMNKKAFNPFFGMSLNEKWICKHFLVFRCLN</sequence>
<dbReference type="EMBL" id="KB206890">
    <property type="protein sequence ID" value="ELP86968.1"/>
    <property type="molecule type" value="Genomic_DNA"/>
</dbReference>
<keyword evidence="4" id="KW-1185">Reference proteome</keyword>
<evidence type="ECO:0000313" key="4">
    <source>
        <dbReference type="Proteomes" id="UP000014680"/>
    </source>
</evidence>
<name>A0A0A1U2S8_ENTIV</name>
<dbReference type="Proteomes" id="UP000014680">
    <property type="component" value="Unassembled WGS sequence"/>
</dbReference>
<feature type="compositionally biased region" description="Polar residues" evidence="1">
    <location>
        <begin position="51"/>
        <end position="68"/>
    </location>
</feature>
<protein>
    <recommendedName>
        <fullName evidence="2">TLDc domain-containing protein</fullName>
    </recommendedName>
</protein>
<gene>
    <name evidence="3" type="ORF">EIN_316970</name>
</gene>
<dbReference type="VEuPathDB" id="AmoebaDB:EIN_316970"/>
<feature type="region of interest" description="Disordered" evidence="1">
    <location>
        <begin position="1"/>
        <end position="23"/>
    </location>
</feature>
<evidence type="ECO:0000259" key="2">
    <source>
        <dbReference type="Pfam" id="PF07534"/>
    </source>
</evidence>